<gene>
    <name evidence="6" type="ORF">AN215_01440</name>
</gene>
<dbReference type="SUPFAM" id="SSF55781">
    <property type="entry name" value="GAF domain-like"/>
    <property type="match status" value="1"/>
</dbReference>
<keyword evidence="1" id="KW-0805">Transcription regulation</keyword>
<accession>A0A1E7JU62</accession>
<dbReference type="PANTHER" id="PTHR30136">
    <property type="entry name" value="HELIX-TURN-HELIX TRANSCRIPTIONAL REGULATOR, ICLR FAMILY"/>
    <property type="match status" value="1"/>
</dbReference>
<dbReference type="InterPro" id="IPR036388">
    <property type="entry name" value="WH-like_DNA-bd_sf"/>
</dbReference>
<dbReference type="Pfam" id="PF01614">
    <property type="entry name" value="IclR_C"/>
    <property type="match status" value="1"/>
</dbReference>
<evidence type="ECO:0000256" key="1">
    <source>
        <dbReference type="ARBA" id="ARBA00023015"/>
    </source>
</evidence>
<dbReference type="OrthoDB" id="9807558at2"/>
<dbReference type="EMBL" id="LJGT01000036">
    <property type="protein sequence ID" value="OEU93497.1"/>
    <property type="molecule type" value="Genomic_DNA"/>
</dbReference>
<dbReference type="STRING" id="933944.AN215_01440"/>
<organism evidence="6 7">
    <name type="scientific">Streptomyces abyssalis</name>
    <dbReference type="NCBI Taxonomy" id="933944"/>
    <lineage>
        <taxon>Bacteria</taxon>
        <taxon>Bacillati</taxon>
        <taxon>Actinomycetota</taxon>
        <taxon>Actinomycetes</taxon>
        <taxon>Kitasatosporales</taxon>
        <taxon>Streptomycetaceae</taxon>
        <taxon>Streptomyces</taxon>
    </lineage>
</organism>
<dbReference type="PATRIC" id="fig|933944.5.peg.2619"/>
<evidence type="ECO:0000259" key="5">
    <source>
        <dbReference type="PROSITE" id="PS51078"/>
    </source>
</evidence>
<dbReference type="GO" id="GO:0003677">
    <property type="term" value="F:DNA binding"/>
    <property type="evidence" value="ECO:0007669"/>
    <property type="project" value="UniProtKB-KW"/>
</dbReference>
<protein>
    <submittedName>
        <fullName evidence="6">IclR family transcriptional regulator</fullName>
    </submittedName>
</protein>
<evidence type="ECO:0000256" key="3">
    <source>
        <dbReference type="ARBA" id="ARBA00023163"/>
    </source>
</evidence>
<keyword evidence="7" id="KW-1185">Reference proteome</keyword>
<evidence type="ECO:0000313" key="6">
    <source>
        <dbReference type="EMBL" id="OEU93497.1"/>
    </source>
</evidence>
<evidence type="ECO:0000313" key="7">
    <source>
        <dbReference type="Proteomes" id="UP000176087"/>
    </source>
</evidence>
<dbReference type="PROSITE" id="PS51077">
    <property type="entry name" value="HTH_ICLR"/>
    <property type="match status" value="1"/>
</dbReference>
<comment type="caution">
    <text evidence="6">The sequence shown here is derived from an EMBL/GenBank/DDBJ whole genome shotgun (WGS) entry which is preliminary data.</text>
</comment>
<dbReference type="GO" id="GO:0003700">
    <property type="term" value="F:DNA-binding transcription factor activity"/>
    <property type="evidence" value="ECO:0007669"/>
    <property type="project" value="TreeGrafter"/>
</dbReference>
<dbReference type="Gene3D" id="3.30.450.40">
    <property type="match status" value="1"/>
</dbReference>
<dbReference type="InterPro" id="IPR036390">
    <property type="entry name" value="WH_DNA-bd_sf"/>
</dbReference>
<keyword evidence="3" id="KW-0804">Transcription</keyword>
<dbReference type="AlphaFoldDB" id="A0A1E7JU62"/>
<dbReference type="GO" id="GO:0045892">
    <property type="term" value="P:negative regulation of DNA-templated transcription"/>
    <property type="evidence" value="ECO:0007669"/>
    <property type="project" value="TreeGrafter"/>
</dbReference>
<dbReference type="InterPro" id="IPR050707">
    <property type="entry name" value="HTH_MetabolicPath_Reg"/>
</dbReference>
<dbReference type="PANTHER" id="PTHR30136:SF24">
    <property type="entry name" value="HTH-TYPE TRANSCRIPTIONAL REPRESSOR ALLR"/>
    <property type="match status" value="1"/>
</dbReference>
<dbReference type="RefSeq" id="WP_070012649.1">
    <property type="nucleotide sequence ID" value="NZ_LJGS01000043.1"/>
</dbReference>
<name>A0A1E7JU62_9ACTN</name>
<dbReference type="InterPro" id="IPR005471">
    <property type="entry name" value="Tscrpt_reg_IclR_N"/>
</dbReference>
<dbReference type="InterPro" id="IPR014757">
    <property type="entry name" value="Tscrpt_reg_IclR_C"/>
</dbReference>
<keyword evidence="2" id="KW-0238">DNA-binding</keyword>
<feature type="domain" description="IclR-ED" evidence="5">
    <location>
        <begin position="64"/>
        <end position="246"/>
    </location>
</feature>
<dbReference type="Proteomes" id="UP000176087">
    <property type="component" value="Unassembled WGS sequence"/>
</dbReference>
<proteinExistence type="predicted"/>
<dbReference type="SUPFAM" id="SSF46785">
    <property type="entry name" value="Winged helix' DNA-binding domain"/>
    <property type="match status" value="1"/>
</dbReference>
<dbReference type="Gene3D" id="1.10.10.10">
    <property type="entry name" value="Winged helix-like DNA-binding domain superfamily/Winged helix DNA-binding domain"/>
    <property type="match status" value="1"/>
</dbReference>
<evidence type="ECO:0000259" key="4">
    <source>
        <dbReference type="PROSITE" id="PS51077"/>
    </source>
</evidence>
<evidence type="ECO:0000256" key="2">
    <source>
        <dbReference type="ARBA" id="ARBA00023125"/>
    </source>
</evidence>
<reference evidence="6 7" key="1">
    <citation type="journal article" date="2016" name="Front. Microbiol.">
        <title>Comparative Genomics Analysis of Streptomyces Species Reveals Their Adaptation to the Marine Environment and Their Diversity at the Genomic Level.</title>
        <authorList>
            <person name="Tian X."/>
            <person name="Zhang Z."/>
            <person name="Yang T."/>
            <person name="Chen M."/>
            <person name="Li J."/>
            <person name="Chen F."/>
            <person name="Yang J."/>
            <person name="Li W."/>
            <person name="Zhang B."/>
            <person name="Zhang Z."/>
            <person name="Wu J."/>
            <person name="Zhang C."/>
            <person name="Long L."/>
            <person name="Xiao J."/>
        </authorList>
    </citation>
    <scope>NUCLEOTIDE SEQUENCE [LARGE SCALE GENOMIC DNA]</scope>
    <source>
        <strain evidence="6 7">SCSIO 10390</strain>
    </source>
</reference>
<dbReference type="InterPro" id="IPR029016">
    <property type="entry name" value="GAF-like_dom_sf"/>
</dbReference>
<feature type="domain" description="HTH iclR-type" evidence="4">
    <location>
        <begin position="1"/>
        <end position="63"/>
    </location>
</feature>
<dbReference type="SMART" id="SM00346">
    <property type="entry name" value="HTH_ICLR"/>
    <property type="match status" value="1"/>
</dbReference>
<dbReference type="Pfam" id="PF09339">
    <property type="entry name" value="HTH_IclR"/>
    <property type="match status" value="1"/>
</dbReference>
<dbReference type="PROSITE" id="PS51078">
    <property type="entry name" value="ICLR_ED"/>
    <property type="match status" value="1"/>
</dbReference>
<sequence>MQNVLNALRALEELAVRQPIGVADLARAMGLPKSSVQRTLVTLKEAGWIRPTGSVPTRWVVTTKALHVGRHATDELGLRDIALPVMEELRRRTDETVHLAVREGSKVVLVERLETSQPVRIILPLGQNLAVHASANGKAVLAADPQEAVERYIAEGLREFTDTTITDAARLRAELARTRERGWATNSGEWRADVSAVASAVIGEAGLPVASISINVPTSRMTDEARPVYGALVNEAAKRISTALGRAHEEGDGG</sequence>